<reference evidence="2" key="1">
    <citation type="submission" date="2016-01" db="EMBL/GenBank/DDBJ databases">
        <title>Draft genome of Chromobacterium sp. F49.</title>
        <authorList>
            <person name="Hong K.W."/>
        </authorList>
    </citation>
    <scope>NUCLEOTIDE SEQUENCE [LARGE SCALE GENOMIC DNA]</scope>
    <source>
        <strain evidence="2">CN3</strain>
    </source>
</reference>
<gene>
    <name evidence="1" type="ORF">AVT10_08730</name>
</gene>
<organism evidence="1 2">
    <name type="scientific">Sphingomonas hankookensis</name>
    <dbReference type="NCBI Taxonomy" id="563996"/>
    <lineage>
        <taxon>Bacteria</taxon>
        <taxon>Pseudomonadati</taxon>
        <taxon>Pseudomonadota</taxon>
        <taxon>Alphaproteobacteria</taxon>
        <taxon>Sphingomonadales</taxon>
        <taxon>Sphingomonadaceae</taxon>
        <taxon>Sphingomonas</taxon>
    </lineage>
</organism>
<evidence type="ECO:0000313" key="2">
    <source>
        <dbReference type="Proteomes" id="UP000076609"/>
    </source>
</evidence>
<keyword evidence="2" id="KW-1185">Reference proteome</keyword>
<evidence type="ECO:0000313" key="1">
    <source>
        <dbReference type="EMBL" id="KZE08627.1"/>
    </source>
</evidence>
<dbReference type="RefSeq" id="WP_066694525.1">
    <property type="nucleotide sequence ID" value="NZ_LQQO01000063.1"/>
</dbReference>
<dbReference type="EMBL" id="LQQO01000063">
    <property type="protein sequence ID" value="KZE08627.1"/>
    <property type="molecule type" value="Genomic_DNA"/>
</dbReference>
<sequence length="160" mass="17194">MTAPHIHGRYRTVSASSLLDTLGTSLTRIKSEDAATDADLGRVLGKSEDRAAAYRAGNGDMGVVSFLFGCREWDGRFANDALALVGMRLAPIEAPADIGPNALRALGALIAKKAEALEDGTIDDDELDAMWPEIEAVAAHIDRLRIRRANASRPLQITRL</sequence>
<comment type="caution">
    <text evidence="1">The sequence shown here is derived from an EMBL/GenBank/DDBJ whole genome shotgun (WGS) entry which is preliminary data.</text>
</comment>
<dbReference type="Proteomes" id="UP000076609">
    <property type="component" value="Unassembled WGS sequence"/>
</dbReference>
<proteinExistence type="predicted"/>
<name>A0ABR5Y7T9_9SPHN</name>
<protein>
    <submittedName>
        <fullName evidence="1">Uncharacterized protein</fullName>
    </submittedName>
</protein>
<accession>A0ABR5Y7T9</accession>